<dbReference type="EMBL" id="MU865342">
    <property type="protein sequence ID" value="KAK4226773.1"/>
    <property type="molecule type" value="Genomic_DNA"/>
</dbReference>
<comment type="caution">
    <text evidence="2">The sequence shown here is derived from an EMBL/GenBank/DDBJ whole genome shotgun (WGS) entry which is preliminary data.</text>
</comment>
<name>A0AAN7GY24_9PEZI</name>
<evidence type="ECO:0000256" key="1">
    <source>
        <dbReference type="SAM" id="MobiDB-lite"/>
    </source>
</evidence>
<dbReference type="AlphaFoldDB" id="A0AAN7GY24"/>
<accession>A0AAN7GY24</accession>
<sequence>MAVNSPPPPPRSQEVILSDFRPFWKKLVSSHSLSEYETPVFVRRLSLSSPGDESGTGGGNYLLKVKQSFLGAHGFGRIKSPDINKAEERKGGDKEKEFHFPISGGPTIALPDTKPDLTKGSKNASEVLLATISTYSRAVELVDVWAESLVGTGAGLILGLEGNDNNNNAVSEAELISLKNLLYSKGVKDVLIFSIIDDPEKGNSHAQLFQRIMMGRYGIKSEEINIREKKWFGIFEDDVKFQIQLGELIKSLDGLEGAGYIGLPVTEGEIGVVLMRENVLDTVGQLMCFQGGGKGIKPGEMEKRWDEVLEGCLREGGLEYHLVVGEAGYNHQQQNKQKGGEGKVYREGKELITKIWGEDDRKPDMLFRDNWVIYSSDEEEKRIAYYSTGVEVRRVKQEEETQKGEGEGGDRKVIIHSPWPPVTGALRWRKGPKVEKLVWREVKKSWRLIEIEVKEVGGGRREVWEAYVNRRGEGKEGEGDEGEERSEVDSVVVLIWEVVKQ</sequence>
<organism evidence="2 3">
    <name type="scientific">Podospora fimiseda</name>
    <dbReference type="NCBI Taxonomy" id="252190"/>
    <lineage>
        <taxon>Eukaryota</taxon>
        <taxon>Fungi</taxon>
        <taxon>Dikarya</taxon>
        <taxon>Ascomycota</taxon>
        <taxon>Pezizomycotina</taxon>
        <taxon>Sordariomycetes</taxon>
        <taxon>Sordariomycetidae</taxon>
        <taxon>Sordariales</taxon>
        <taxon>Podosporaceae</taxon>
        <taxon>Podospora</taxon>
    </lineage>
</organism>
<keyword evidence="3" id="KW-1185">Reference proteome</keyword>
<feature type="region of interest" description="Disordered" evidence="1">
    <location>
        <begin position="396"/>
        <end position="415"/>
    </location>
</feature>
<reference evidence="2" key="1">
    <citation type="journal article" date="2023" name="Mol. Phylogenet. Evol.">
        <title>Genome-scale phylogeny and comparative genomics of the fungal order Sordariales.</title>
        <authorList>
            <person name="Hensen N."/>
            <person name="Bonometti L."/>
            <person name="Westerberg I."/>
            <person name="Brannstrom I.O."/>
            <person name="Guillou S."/>
            <person name="Cros-Aarteil S."/>
            <person name="Calhoun S."/>
            <person name="Haridas S."/>
            <person name="Kuo A."/>
            <person name="Mondo S."/>
            <person name="Pangilinan J."/>
            <person name="Riley R."/>
            <person name="LaButti K."/>
            <person name="Andreopoulos B."/>
            <person name="Lipzen A."/>
            <person name="Chen C."/>
            <person name="Yan M."/>
            <person name="Daum C."/>
            <person name="Ng V."/>
            <person name="Clum A."/>
            <person name="Steindorff A."/>
            <person name="Ohm R.A."/>
            <person name="Martin F."/>
            <person name="Silar P."/>
            <person name="Natvig D.O."/>
            <person name="Lalanne C."/>
            <person name="Gautier V."/>
            <person name="Ament-Velasquez S.L."/>
            <person name="Kruys A."/>
            <person name="Hutchinson M.I."/>
            <person name="Powell A.J."/>
            <person name="Barry K."/>
            <person name="Miller A.N."/>
            <person name="Grigoriev I.V."/>
            <person name="Debuchy R."/>
            <person name="Gladieux P."/>
            <person name="Hiltunen Thoren M."/>
            <person name="Johannesson H."/>
        </authorList>
    </citation>
    <scope>NUCLEOTIDE SEQUENCE</scope>
    <source>
        <strain evidence="2">CBS 990.96</strain>
    </source>
</reference>
<evidence type="ECO:0000313" key="2">
    <source>
        <dbReference type="EMBL" id="KAK4226773.1"/>
    </source>
</evidence>
<evidence type="ECO:0000313" key="3">
    <source>
        <dbReference type="Proteomes" id="UP001301958"/>
    </source>
</evidence>
<feature type="compositionally biased region" description="Basic and acidic residues" evidence="1">
    <location>
        <begin position="396"/>
        <end position="413"/>
    </location>
</feature>
<proteinExistence type="predicted"/>
<gene>
    <name evidence="2" type="ORF">QBC38DRAFT_545659</name>
</gene>
<protein>
    <submittedName>
        <fullName evidence="2">Uncharacterized protein</fullName>
    </submittedName>
</protein>
<dbReference type="Proteomes" id="UP001301958">
    <property type="component" value="Unassembled WGS sequence"/>
</dbReference>
<reference evidence="2" key="2">
    <citation type="submission" date="2023-05" db="EMBL/GenBank/DDBJ databases">
        <authorList>
            <consortium name="Lawrence Berkeley National Laboratory"/>
            <person name="Steindorff A."/>
            <person name="Hensen N."/>
            <person name="Bonometti L."/>
            <person name="Westerberg I."/>
            <person name="Brannstrom I.O."/>
            <person name="Guillou S."/>
            <person name="Cros-Aarteil S."/>
            <person name="Calhoun S."/>
            <person name="Haridas S."/>
            <person name="Kuo A."/>
            <person name="Mondo S."/>
            <person name="Pangilinan J."/>
            <person name="Riley R."/>
            <person name="Labutti K."/>
            <person name="Andreopoulos B."/>
            <person name="Lipzen A."/>
            <person name="Chen C."/>
            <person name="Yanf M."/>
            <person name="Daum C."/>
            <person name="Ng V."/>
            <person name="Clum A."/>
            <person name="Ohm R."/>
            <person name="Martin F."/>
            <person name="Silar P."/>
            <person name="Natvig D."/>
            <person name="Lalanne C."/>
            <person name="Gautier V."/>
            <person name="Ament-Velasquez S.L."/>
            <person name="Kruys A."/>
            <person name="Hutchinson M.I."/>
            <person name="Powell A.J."/>
            <person name="Barry K."/>
            <person name="Miller A.N."/>
            <person name="Grigoriev I.V."/>
            <person name="Debuchy R."/>
            <person name="Gladieux P."/>
            <person name="Thoren M.H."/>
            <person name="Johannesson H."/>
        </authorList>
    </citation>
    <scope>NUCLEOTIDE SEQUENCE</scope>
    <source>
        <strain evidence="2">CBS 990.96</strain>
    </source>
</reference>